<dbReference type="Proteomes" id="UP001156881">
    <property type="component" value="Unassembled WGS sequence"/>
</dbReference>
<dbReference type="RefSeq" id="WP_183514909.1">
    <property type="nucleotide sequence ID" value="NZ_BSPG01000063.1"/>
</dbReference>
<evidence type="ECO:0000313" key="5">
    <source>
        <dbReference type="Proteomes" id="UP001156881"/>
    </source>
</evidence>
<feature type="compositionally biased region" description="Polar residues" evidence="1">
    <location>
        <begin position="129"/>
        <end position="141"/>
    </location>
</feature>
<dbReference type="EMBL" id="JACIDN010000018">
    <property type="protein sequence ID" value="MBB3905672.1"/>
    <property type="molecule type" value="Genomic_DNA"/>
</dbReference>
<keyword evidence="5" id="KW-1185">Reference proteome</keyword>
<dbReference type="EMBL" id="BSPG01000063">
    <property type="protein sequence ID" value="GLS46950.1"/>
    <property type="molecule type" value="Genomic_DNA"/>
</dbReference>
<dbReference type="AlphaFoldDB" id="A0A7W6ATF4"/>
<reference evidence="2" key="4">
    <citation type="submission" date="2023-01" db="EMBL/GenBank/DDBJ databases">
        <title>Draft genome sequence of Methylobacterium brachythecii strain NBRC 107710.</title>
        <authorList>
            <person name="Sun Q."/>
            <person name="Mori K."/>
        </authorList>
    </citation>
    <scope>NUCLEOTIDE SEQUENCE</scope>
    <source>
        <strain evidence="2">NBRC 107710</strain>
    </source>
</reference>
<protein>
    <submittedName>
        <fullName evidence="3">Uncharacterized protein</fullName>
    </submittedName>
</protein>
<accession>A0A7W6ATF4</accession>
<evidence type="ECO:0000313" key="4">
    <source>
        <dbReference type="Proteomes" id="UP000517759"/>
    </source>
</evidence>
<organism evidence="3 4">
    <name type="scientific">Methylobacterium brachythecii</name>
    <dbReference type="NCBI Taxonomy" id="1176177"/>
    <lineage>
        <taxon>Bacteria</taxon>
        <taxon>Pseudomonadati</taxon>
        <taxon>Pseudomonadota</taxon>
        <taxon>Alphaproteobacteria</taxon>
        <taxon>Hyphomicrobiales</taxon>
        <taxon>Methylobacteriaceae</taxon>
        <taxon>Methylobacterium</taxon>
    </lineage>
</organism>
<proteinExistence type="predicted"/>
<comment type="caution">
    <text evidence="3">The sequence shown here is derived from an EMBL/GenBank/DDBJ whole genome shotgun (WGS) entry which is preliminary data.</text>
</comment>
<dbReference type="Proteomes" id="UP000517759">
    <property type="component" value="Unassembled WGS sequence"/>
</dbReference>
<reference evidence="3 4" key="3">
    <citation type="submission" date="2020-08" db="EMBL/GenBank/DDBJ databases">
        <title>Genomic Encyclopedia of Type Strains, Phase IV (KMG-IV): sequencing the most valuable type-strain genomes for metagenomic binning, comparative biology and taxonomic classification.</title>
        <authorList>
            <person name="Goeker M."/>
        </authorList>
    </citation>
    <scope>NUCLEOTIDE SEQUENCE [LARGE SCALE GENOMIC DNA]</scope>
    <source>
        <strain evidence="3 4">DSM 24105</strain>
    </source>
</reference>
<gene>
    <name evidence="2" type="ORF">GCM10007884_49500</name>
    <name evidence="3" type="ORF">GGR33_005214</name>
</gene>
<evidence type="ECO:0000313" key="3">
    <source>
        <dbReference type="EMBL" id="MBB3905672.1"/>
    </source>
</evidence>
<reference evidence="2" key="1">
    <citation type="journal article" date="2014" name="Int. J. Syst. Evol. Microbiol.">
        <title>Complete genome of a new Firmicutes species belonging to the dominant human colonic microbiota ('Ruminococcus bicirculans') reveals two chromosomes and a selective capacity to utilize plant glucans.</title>
        <authorList>
            <consortium name="NISC Comparative Sequencing Program"/>
            <person name="Wegmann U."/>
            <person name="Louis P."/>
            <person name="Goesmann A."/>
            <person name="Henrissat B."/>
            <person name="Duncan S.H."/>
            <person name="Flint H.J."/>
        </authorList>
    </citation>
    <scope>NUCLEOTIDE SEQUENCE</scope>
    <source>
        <strain evidence="2">NBRC 107710</strain>
    </source>
</reference>
<reference evidence="5" key="2">
    <citation type="journal article" date="2019" name="Int. J. Syst. Evol. Microbiol.">
        <title>The Global Catalogue of Microorganisms (GCM) 10K type strain sequencing project: providing services to taxonomists for standard genome sequencing and annotation.</title>
        <authorList>
            <consortium name="The Broad Institute Genomics Platform"/>
            <consortium name="The Broad Institute Genome Sequencing Center for Infectious Disease"/>
            <person name="Wu L."/>
            <person name="Ma J."/>
        </authorList>
    </citation>
    <scope>NUCLEOTIDE SEQUENCE [LARGE SCALE GENOMIC DNA]</scope>
    <source>
        <strain evidence="5">NBRC 107710</strain>
    </source>
</reference>
<evidence type="ECO:0000256" key="1">
    <source>
        <dbReference type="SAM" id="MobiDB-lite"/>
    </source>
</evidence>
<evidence type="ECO:0000313" key="2">
    <source>
        <dbReference type="EMBL" id="GLS46950.1"/>
    </source>
</evidence>
<feature type="region of interest" description="Disordered" evidence="1">
    <location>
        <begin position="122"/>
        <end position="144"/>
    </location>
</feature>
<name>A0A7W6ATF4_9HYPH</name>
<sequence length="177" mass="19621">MSNPCLVVLTARGFDRIRQEGGSQAWRLNPTTAGKFAYCVCVQNRNGGSWGAADRAHHTAFMIGRIKEVILSQEDNDKTERYFVVFSEYAEISHEDAWPGNRNPVRYSDLSEFGVDDPDALIWHPMHQPTPQRQQASASTQVEDHGVVGPLTIPEARVALAVGLGVPESAIEITVRY</sequence>